<accession>A0ACC0BPM9</accession>
<comment type="caution">
    <text evidence="1">The sequence shown here is derived from an EMBL/GenBank/DDBJ whole genome shotgun (WGS) entry which is preliminary data.</text>
</comment>
<dbReference type="EMBL" id="CM044703">
    <property type="protein sequence ID" value="KAI5674617.1"/>
    <property type="molecule type" value="Genomic_DNA"/>
</dbReference>
<sequence length="591" mass="64700">MDLEGESSALEASVEDNQVVGSPSGKVANAVETNIGNNGTCALDETKEIEDHVSEAVKSPSLLSVKSSTPSPSPGTTNSKGKGLRKWRRIRREVSSQGGSNLDTSKLLKRVNPGANSSRPMQFSDDMKQNSEGSVSSTNATMRNLGAVVDHFGAINNTGLGISPVLSAGVESENSEDRSSKSSTAASAPKMRYEMPIVPGFARDKSGMMSLSGKSLGNSIQRGHQGKVRTETSKKLRGEMVKIEKENSHSSMESDSRSSKFVFMQGNNLATSNGRQSGKSVNYDGENSDEAQDSEWPLNEELQAGSNRKYGGEFEVTSEEQLDADMTWGFKEEKSENNGSSRNFDPMAQSVITLQSVQEELEKEVQKFREIGKEDASDDSVLDDSSDQQLLSSDLVKELLLDTSEPEVSSLKQAVALLESKLGDATALLRTKEAEILELEGILNRRLVRGETGPSIDMHQEKYRDMEIELEGLFKQKVEAEVEYLAISRTIHKLRVAVVDQITILEEQKTEQARMLSKLEDTEGKAEMLKGLSTKLENYGEDVASAGETSKLKSRVCKYASCFLLQLISLVLVLTLFLWQLNPHYTQVVPT</sequence>
<keyword evidence="2" id="KW-1185">Reference proteome</keyword>
<dbReference type="Proteomes" id="UP001060085">
    <property type="component" value="Linkage Group LG03"/>
</dbReference>
<evidence type="ECO:0000313" key="2">
    <source>
        <dbReference type="Proteomes" id="UP001060085"/>
    </source>
</evidence>
<gene>
    <name evidence="1" type="ORF">M9H77_14981</name>
</gene>
<proteinExistence type="predicted"/>
<organism evidence="1 2">
    <name type="scientific">Catharanthus roseus</name>
    <name type="common">Madagascar periwinkle</name>
    <name type="synonym">Vinca rosea</name>
    <dbReference type="NCBI Taxonomy" id="4058"/>
    <lineage>
        <taxon>Eukaryota</taxon>
        <taxon>Viridiplantae</taxon>
        <taxon>Streptophyta</taxon>
        <taxon>Embryophyta</taxon>
        <taxon>Tracheophyta</taxon>
        <taxon>Spermatophyta</taxon>
        <taxon>Magnoliopsida</taxon>
        <taxon>eudicotyledons</taxon>
        <taxon>Gunneridae</taxon>
        <taxon>Pentapetalae</taxon>
        <taxon>asterids</taxon>
        <taxon>lamiids</taxon>
        <taxon>Gentianales</taxon>
        <taxon>Apocynaceae</taxon>
        <taxon>Rauvolfioideae</taxon>
        <taxon>Vinceae</taxon>
        <taxon>Catharanthinae</taxon>
        <taxon>Catharanthus</taxon>
    </lineage>
</organism>
<reference evidence="2" key="1">
    <citation type="journal article" date="2023" name="Nat. Plants">
        <title>Single-cell RNA sequencing provides a high-resolution roadmap for understanding the multicellular compartmentation of specialized metabolism.</title>
        <authorList>
            <person name="Sun S."/>
            <person name="Shen X."/>
            <person name="Li Y."/>
            <person name="Li Y."/>
            <person name="Wang S."/>
            <person name="Li R."/>
            <person name="Zhang H."/>
            <person name="Shen G."/>
            <person name="Guo B."/>
            <person name="Wei J."/>
            <person name="Xu J."/>
            <person name="St-Pierre B."/>
            <person name="Chen S."/>
            <person name="Sun C."/>
        </authorList>
    </citation>
    <scope>NUCLEOTIDE SEQUENCE [LARGE SCALE GENOMIC DNA]</scope>
</reference>
<name>A0ACC0BPM9_CATRO</name>
<evidence type="ECO:0000313" key="1">
    <source>
        <dbReference type="EMBL" id="KAI5674617.1"/>
    </source>
</evidence>
<protein>
    <submittedName>
        <fullName evidence="1">Uncharacterized protein</fullName>
    </submittedName>
</protein>